<evidence type="ECO:0000256" key="6">
    <source>
        <dbReference type="ARBA" id="ARBA00022833"/>
    </source>
</evidence>
<dbReference type="PRINTS" id="PR00786">
    <property type="entry name" value="NEPRILYSIN"/>
</dbReference>
<keyword evidence="4" id="KW-0479">Metal-binding</keyword>
<dbReference type="Gene3D" id="1.10.1380.10">
    <property type="entry name" value="Neutral endopeptidase , domain2"/>
    <property type="match status" value="1"/>
</dbReference>
<dbReference type="PROSITE" id="PS51885">
    <property type="entry name" value="NEPRILYSIN"/>
    <property type="match status" value="1"/>
</dbReference>
<evidence type="ECO:0000256" key="8">
    <source>
        <dbReference type="SAM" id="Phobius"/>
    </source>
</evidence>
<proteinExistence type="inferred from homology"/>
<evidence type="ECO:0000256" key="7">
    <source>
        <dbReference type="ARBA" id="ARBA00023049"/>
    </source>
</evidence>
<protein>
    <recommendedName>
        <fullName evidence="13">Endothelin-converting enzyme 1</fullName>
    </recommendedName>
</protein>
<sequence>MKEFSRIDSEEEILGDYGDCTSRTQCIRDRSSLEKFLFLFSVVLFIIVIALSVVIGNQRTSTGTFVIRKRRVTSKACVEAANNILLSMDPSANPCDNFYQYACGGWEMDTPIPPGYPLWDRFQELSYKNLFHLKKILDSQSVKYSSGLKAQRFYTSCMKESREDRGSTMRKFYDLITNVSREGRFDLTLENVHLLNVWPIFSISVGPDERNTNKNIIKVDYGDYQYPFDGASKDNTSSNINQTTPRSTRPVYLTWKEHEVEKRYIKETIHILKVFWNKTDEDAASMADQLMVLEKKFATINWMLYLDVVLSQSKVKLSVDQEIVVLHEDGLLKICKIVHEYKDRNETELLDVYLSVYLARALMPYFDASTFDGDLDPTKEIETEGEHWRRCVFYTNRAFGFVTGAMYVNGTSKENTIKKIKNLVSEVKETFKDYLLQKHWLDSNTRKRAEEKVDEMLEKISYPDDILKSHFLDDLYNDFEVGDDWFTNINNMNKFKMKKMTEVLGNPVDRKSFSLPDRDRKRDIVEFKLVTPYFVSRWIRPPVTVESDYSPVRNDIMFPIAMFHLPFYTEGGPQALNFGAMGTIIGHEITHAFDITGRQYDGKGQLKEWWGKFSARDFEKTTRCMKDQYDKYSLDGFQINGDKTLDENIADNGGLRASYIAYQLWERKHGESLPLPGIKLTNKQLFFVSYAQMFCSKWKRNGLKSHIIDDKHSPGPIRVRGVISNSNAFADLFSCPFISEYNPQTKCEVW</sequence>
<dbReference type="InterPro" id="IPR024079">
    <property type="entry name" value="MetalloPept_cat_dom_sf"/>
</dbReference>
<dbReference type="SUPFAM" id="SSF55486">
    <property type="entry name" value="Metalloproteases ('zincins'), catalytic domain"/>
    <property type="match status" value="1"/>
</dbReference>
<reference evidence="11" key="1">
    <citation type="submission" date="2019-08" db="EMBL/GenBank/DDBJ databases">
        <title>The improved chromosome-level genome for the pearl oyster Pinctada fucata martensii using PacBio sequencing and Hi-C.</title>
        <authorList>
            <person name="Zheng Z."/>
        </authorList>
    </citation>
    <scope>NUCLEOTIDE SEQUENCE</scope>
    <source>
        <strain evidence="11">ZZ-2019</strain>
        <tissue evidence="11">Adductor muscle</tissue>
    </source>
</reference>
<keyword evidence="8" id="KW-0472">Membrane</keyword>
<keyword evidence="7" id="KW-0482">Metalloprotease</keyword>
<evidence type="ECO:0008006" key="13">
    <source>
        <dbReference type="Google" id="ProtNLM"/>
    </source>
</evidence>
<dbReference type="EMBL" id="VSWD01000008">
    <property type="protein sequence ID" value="KAK3096132.1"/>
    <property type="molecule type" value="Genomic_DNA"/>
</dbReference>
<dbReference type="Pfam" id="PF01431">
    <property type="entry name" value="Peptidase_M13"/>
    <property type="match status" value="1"/>
</dbReference>
<dbReference type="Pfam" id="PF05649">
    <property type="entry name" value="Peptidase_M13_N"/>
    <property type="match status" value="1"/>
</dbReference>
<dbReference type="AlphaFoldDB" id="A0AA88Y617"/>
<evidence type="ECO:0000313" key="12">
    <source>
        <dbReference type="Proteomes" id="UP001186944"/>
    </source>
</evidence>
<evidence type="ECO:0000256" key="5">
    <source>
        <dbReference type="ARBA" id="ARBA00022801"/>
    </source>
</evidence>
<gene>
    <name evidence="11" type="ORF">FSP39_023569</name>
</gene>
<dbReference type="InterPro" id="IPR000718">
    <property type="entry name" value="Peptidase_M13"/>
</dbReference>
<dbReference type="Gene3D" id="3.40.390.10">
    <property type="entry name" value="Collagenase (Catalytic Domain)"/>
    <property type="match status" value="1"/>
</dbReference>
<dbReference type="PANTHER" id="PTHR11733:SF167">
    <property type="entry name" value="FI17812P1-RELATED"/>
    <property type="match status" value="1"/>
</dbReference>
<dbReference type="GO" id="GO:0046872">
    <property type="term" value="F:metal ion binding"/>
    <property type="evidence" value="ECO:0007669"/>
    <property type="project" value="UniProtKB-KW"/>
</dbReference>
<keyword evidence="12" id="KW-1185">Reference proteome</keyword>
<dbReference type="GO" id="GO:0016485">
    <property type="term" value="P:protein processing"/>
    <property type="evidence" value="ECO:0007669"/>
    <property type="project" value="TreeGrafter"/>
</dbReference>
<feature type="domain" description="Peptidase M13 C-terminal" evidence="9">
    <location>
        <begin position="549"/>
        <end position="749"/>
    </location>
</feature>
<dbReference type="PANTHER" id="PTHR11733">
    <property type="entry name" value="ZINC METALLOPROTEASE FAMILY M13 NEPRILYSIN-RELATED"/>
    <property type="match status" value="1"/>
</dbReference>
<feature type="transmembrane region" description="Helical" evidence="8">
    <location>
        <begin position="36"/>
        <end position="55"/>
    </location>
</feature>
<feature type="domain" description="Peptidase M13 N-terminal" evidence="10">
    <location>
        <begin position="94"/>
        <end position="463"/>
    </location>
</feature>
<comment type="caution">
    <text evidence="11">The sequence shown here is derived from an EMBL/GenBank/DDBJ whole genome shotgun (WGS) entry which is preliminary data.</text>
</comment>
<comment type="similarity">
    <text evidence="2">Belongs to the peptidase M13 family.</text>
</comment>
<evidence type="ECO:0000256" key="3">
    <source>
        <dbReference type="ARBA" id="ARBA00022670"/>
    </source>
</evidence>
<evidence type="ECO:0000259" key="10">
    <source>
        <dbReference type="Pfam" id="PF05649"/>
    </source>
</evidence>
<name>A0AA88Y617_PINIB</name>
<keyword evidence="3" id="KW-0645">Protease</keyword>
<dbReference type="InterPro" id="IPR042089">
    <property type="entry name" value="Peptidase_M13_dom_2"/>
</dbReference>
<dbReference type="InterPro" id="IPR008753">
    <property type="entry name" value="Peptidase_M13_N"/>
</dbReference>
<dbReference type="GO" id="GO:0004222">
    <property type="term" value="F:metalloendopeptidase activity"/>
    <property type="evidence" value="ECO:0007669"/>
    <property type="project" value="InterPro"/>
</dbReference>
<evidence type="ECO:0000259" key="9">
    <source>
        <dbReference type="Pfam" id="PF01431"/>
    </source>
</evidence>
<keyword evidence="8" id="KW-1133">Transmembrane helix</keyword>
<keyword evidence="6" id="KW-0862">Zinc</keyword>
<keyword evidence="5" id="KW-0378">Hydrolase</keyword>
<evidence type="ECO:0000256" key="2">
    <source>
        <dbReference type="ARBA" id="ARBA00007357"/>
    </source>
</evidence>
<dbReference type="Proteomes" id="UP001186944">
    <property type="component" value="Unassembled WGS sequence"/>
</dbReference>
<dbReference type="InterPro" id="IPR018497">
    <property type="entry name" value="Peptidase_M13_C"/>
</dbReference>
<dbReference type="CDD" id="cd08662">
    <property type="entry name" value="M13"/>
    <property type="match status" value="1"/>
</dbReference>
<accession>A0AA88Y617</accession>
<evidence type="ECO:0000256" key="1">
    <source>
        <dbReference type="ARBA" id="ARBA00001947"/>
    </source>
</evidence>
<organism evidence="11 12">
    <name type="scientific">Pinctada imbricata</name>
    <name type="common">Atlantic pearl-oyster</name>
    <name type="synonym">Pinctada martensii</name>
    <dbReference type="NCBI Taxonomy" id="66713"/>
    <lineage>
        <taxon>Eukaryota</taxon>
        <taxon>Metazoa</taxon>
        <taxon>Spiralia</taxon>
        <taxon>Lophotrochozoa</taxon>
        <taxon>Mollusca</taxon>
        <taxon>Bivalvia</taxon>
        <taxon>Autobranchia</taxon>
        <taxon>Pteriomorphia</taxon>
        <taxon>Pterioida</taxon>
        <taxon>Pterioidea</taxon>
        <taxon>Pteriidae</taxon>
        <taxon>Pinctada</taxon>
    </lineage>
</organism>
<comment type="cofactor">
    <cofactor evidence="1">
        <name>Zn(2+)</name>
        <dbReference type="ChEBI" id="CHEBI:29105"/>
    </cofactor>
</comment>
<evidence type="ECO:0000256" key="4">
    <source>
        <dbReference type="ARBA" id="ARBA00022723"/>
    </source>
</evidence>
<dbReference type="GO" id="GO:0005886">
    <property type="term" value="C:plasma membrane"/>
    <property type="evidence" value="ECO:0007669"/>
    <property type="project" value="TreeGrafter"/>
</dbReference>
<evidence type="ECO:0000313" key="11">
    <source>
        <dbReference type="EMBL" id="KAK3096132.1"/>
    </source>
</evidence>
<keyword evidence="8" id="KW-0812">Transmembrane</keyword>